<dbReference type="EMBL" id="VBQZ03000005">
    <property type="protein sequence ID" value="MXQ80740.1"/>
    <property type="molecule type" value="Genomic_DNA"/>
</dbReference>
<evidence type="ECO:0000313" key="1">
    <source>
        <dbReference type="EMBL" id="MXQ80740.1"/>
    </source>
</evidence>
<comment type="caution">
    <text evidence="1">The sequence shown here is derived from an EMBL/GenBank/DDBJ whole genome shotgun (WGS) entry which is preliminary data.</text>
</comment>
<sequence length="132" mass="14692">MKFLQCALTSFVMRAQDFIPVLSCQNSAQILKSHVVKLPMSEGICASGAACEPKVNGGAAQSNRMSEKKMDSSDVHVELRHLIWEDAHPRTIRLPIPPVALFRMQDKQKPGFPELIPVQKPPPQLGSLWIHL</sequence>
<gene>
    <name evidence="1" type="ORF">E5288_WYG008925</name>
</gene>
<accession>A0A6B0QUH6</accession>
<name>A0A6B0QUH6_9CETA</name>
<evidence type="ECO:0000313" key="2">
    <source>
        <dbReference type="Proteomes" id="UP000322234"/>
    </source>
</evidence>
<protein>
    <submittedName>
        <fullName evidence="1">Uncharacterized protein</fullName>
    </submittedName>
</protein>
<dbReference type="Proteomes" id="UP000322234">
    <property type="component" value="Unassembled WGS sequence"/>
</dbReference>
<reference evidence="1" key="1">
    <citation type="submission" date="2019-10" db="EMBL/GenBank/DDBJ databases">
        <title>The sequence and de novo assembly of the wild yak genome.</title>
        <authorList>
            <person name="Liu Y."/>
        </authorList>
    </citation>
    <scope>NUCLEOTIDE SEQUENCE [LARGE SCALE GENOMIC DNA]</scope>
    <source>
        <strain evidence="1">WY2019</strain>
    </source>
</reference>
<organism evidence="1 2">
    <name type="scientific">Bos mutus</name>
    <name type="common">wild yak</name>
    <dbReference type="NCBI Taxonomy" id="72004"/>
    <lineage>
        <taxon>Eukaryota</taxon>
        <taxon>Metazoa</taxon>
        <taxon>Chordata</taxon>
        <taxon>Craniata</taxon>
        <taxon>Vertebrata</taxon>
        <taxon>Euteleostomi</taxon>
        <taxon>Mammalia</taxon>
        <taxon>Eutheria</taxon>
        <taxon>Laurasiatheria</taxon>
        <taxon>Artiodactyla</taxon>
        <taxon>Ruminantia</taxon>
        <taxon>Pecora</taxon>
        <taxon>Bovidae</taxon>
        <taxon>Bovinae</taxon>
        <taxon>Bos</taxon>
    </lineage>
</organism>
<keyword evidence="2" id="KW-1185">Reference proteome</keyword>
<proteinExistence type="predicted"/>
<dbReference type="AlphaFoldDB" id="A0A6B0QUH6"/>